<evidence type="ECO:0000256" key="4">
    <source>
        <dbReference type="ARBA" id="ARBA00022840"/>
    </source>
</evidence>
<dbReference type="EMBL" id="FYAK01000004">
    <property type="protein sequence ID" value="SMY36284.1"/>
    <property type="molecule type" value="Genomic_DNA"/>
</dbReference>
<dbReference type="PROSITE" id="PS00211">
    <property type="entry name" value="ABC_TRANSPORTER_1"/>
    <property type="match status" value="1"/>
</dbReference>
<keyword evidence="3" id="KW-0547">Nucleotide-binding</keyword>
<dbReference type="Proteomes" id="UP000195963">
    <property type="component" value="Unassembled WGS sequence"/>
</dbReference>
<dbReference type="CDD" id="cd03235">
    <property type="entry name" value="ABC_Metallic_Cations"/>
    <property type="match status" value="1"/>
</dbReference>
<keyword evidence="5" id="KW-1133">Transmembrane helix</keyword>
<keyword evidence="2" id="KW-0813">Transport</keyword>
<gene>
    <name evidence="7" type="primary">znuC_3</name>
    <name evidence="7" type="ORF">PMAL9190_02304</name>
</gene>
<organism evidence="7 8">
    <name type="scientific">Photobacterium malacitanum</name>
    <dbReference type="NCBI Taxonomy" id="2204294"/>
    <lineage>
        <taxon>Bacteria</taxon>
        <taxon>Pseudomonadati</taxon>
        <taxon>Pseudomonadota</taxon>
        <taxon>Gammaproteobacteria</taxon>
        <taxon>Vibrionales</taxon>
        <taxon>Vibrionaceae</taxon>
        <taxon>Photobacterium</taxon>
    </lineage>
</organism>
<comment type="similarity">
    <text evidence="1">Belongs to the ABC transporter superfamily.</text>
</comment>
<keyword evidence="4 7" id="KW-0067">ATP-binding</keyword>
<keyword evidence="7" id="KW-0378">Hydrolase</keyword>
<dbReference type="InterPro" id="IPR027417">
    <property type="entry name" value="P-loop_NTPase"/>
</dbReference>
<evidence type="ECO:0000256" key="1">
    <source>
        <dbReference type="ARBA" id="ARBA00005417"/>
    </source>
</evidence>
<dbReference type="AlphaFoldDB" id="A0A1Y6MI99"/>
<dbReference type="PANTHER" id="PTHR42734:SF5">
    <property type="entry name" value="IRON TRANSPORT SYSTEM ATP-BINDING PROTEIN HI_0361-RELATED"/>
    <property type="match status" value="1"/>
</dbReference>
<dbReference type="EC" id="3.6.3.-" evidence="7"/>
<accession>A0A1Y6MI99</accession>
<dbReference type="InterPro" id="IPR003593">
    <property type="entry name" value="AAA+_ATPase"/>
</dbReference>
<dbReference type="InterPro" id="IPR050153">
    <property type="entry name" value="Metal_Ion_Import_ABC"/>
</dbReference>
<keyword evidence="5" id="KW-0812">Transmembrane</keyword>
<reference evidence="8" key="1">
    <citation type="submission" date="2017-06" db="EMBL/GenBank/DDBJ databases">
        <authorList>
            <person name="Rodrigo-Torres L."/>
            <person name="Arahal R.D."/>
            <person name="Lucena T."/>
        </authorList>
    </citation>
    <scope>NUCLEOTIDE SEQUENCE [LARGE SCALE GENOMIC DNA]</scope>
    <source>
        <strain evidence="8">CECT 9190</strain>
    </source>
</reference>
<feature type="transmembrane region" description="Helical" evidence="5">
    <location>
        <begin position="12"/>
        <end position="33"/>
    </location>
</feature>
<dbReference type="GO" id="GO:0005524">
    <property type="term" value="F:ATP binding"/>
    <property type="evidence" value="ECO:0007669"/>
    <property type="project" value="UniProtKB-KW"/>
</dbReference>
<dbReference type="SMART" id="SM00382">
    <property type="entry name" value="AAA"/>
    <property type="match status" value="1"/>
</dbReference>
<evidence type="ECO:0000259" key="6">
    <source>
        <dbReference type="PROSITE" id="PS50893"/>
    </source>
</evidence>
<evidence type="ECO:0000256" key="2">
    <source>
        <dbReference type="ARBA" id="ARBA00022448"/>
    </source>
</evidence>
<name>A0A1Y6MI99_9GAMM</name>
<dbReference type="SUPFAM" id="SSF52540">
    <property type="entry name" value="P-loop containing nucleoside triphosphate hydrolases"/>
    <property type="match status" value="1"/>
</dbReference>
<dbReference type="Gene3D" id="3.40.50.300">
    <property type="entry name" value="P-loop containing nucleotide triphosphate hydrolases"/>
    <property type="match status" value="1"/>
</dbReference>
<dbReference type="InterPro" id="IPR017871">
    <property type="entry name" value="ABC_transporter-like_CS"/>
</dbReference>
<dbReference type="Pfam" id="PF00005">
    <property type="entry name" value="ABC_tran"/>
    <property type="match status" value="1"/>
</dbReference>
<feature type="domain" description="ABC transporter" evidence="6">
    <location>
        <begin position="28"/>
        <end position="255"/>
    </location>
</feature>
<dbReference type="PANTHER" id="PTHR42734">
    <property type="entry name" value="METAL TRANSPORT SYSTEM ATP-BINDING PROTEIN TM_0124-RELATED"/>
    <property type="match status" value="1"/>
</dbReference>
<dbReference type="PROSITE" id="PS50893">
    <property type="entry name" value="ABC_TRANSPORTER_2"/>
    <property type="match status" value="1"/>
</dbReference>
<evidence type="ECO:0000313" key="8">
    <source>
        <dbReference type="Proteomes" id="UP000195963"/>
    </source>
</evidence>
<proteinExistence type="inferred from homology"/>
<evidence type="ECO:0000256" key="3">
    <source>
        <dbReference type="ARBA" id="ARBA00022741"/>
    </source>
</evidence>
<dbReference type="GO" id="GO:0016887">
    <property type="term" value="F:ATP hydrolysis activity"/>
    <property type="evidence" value="ECO:0007669"/>
    <property type="project" value="InterPro"/>
</dbReference>
<protein>
    <submittedName>
        <fullName evidence="7">High-affinity zinc uptake system ATP-binding protein ZnuC</fullName>
        <ecNumber evidence="7">3.6.3.-</ecNumber>
    </submittedName>
</protein>
<keyword evidence="5" id="KW-0472">Membrane</keyword>
<evidence type="ECO:0000313" key="7">
    <source>
        <dbReference type="EMBL" id="SMY36284.1"/>
    </source>
</evidence>
<evidence type="ECO:0000256" key="5">
    <source>
        <dbReference type="SAM" id="Phobius"/>
    </source>
</evidence>
<sequence>MPTEYYRFDDNYFVVVGAELFCLGNSMISLINFTSCYRDNIALDSICCTINDGDLVAIVGPNGAGKSTLLKALMQQITPTAGEVCLGKYTMKDIAYLPQSSHIDRNFPITVAEFVSAGTWRRSSFWRCFSQQESNHMAQALETVQLSGMETRQISELSGGQFQRMLFARMLLQDAQILLLDEPFAAIDAQTSEDLMTVIKRCQQQGKTVIAVMHDLSLVARYFPTTILIATQLVASGDTKTVLQSHYLQQAGYQAYLTPCFDKIQSLSTLSPIAMDAQQECGHD</sequence>
<keyword evidence="8" id="KW-1185">Reference proteome</keyword>
<dbReference type="InterPro" id="IPR003439">
    <property type="entry name" value="ABC_transporter-like_ATP-bd"/>
</dbReference>